<dbReference type="InterPro" id="IPR045005">
    <property type="entry name" value="BPM1-6"/>
</dbReference>
<protein>
    <submittedName>
        <fullName evidence="2">Speckle-type POZ protein-like protein</fullName>
    </submittedName>
</protein>
<evidence type="ECO:0000313" key="2">
    <source>
        <dbReference type="EnsemblPlants" id="EMT03983"/>
    </source>
</evidence>
<dbReference type="Gene3D" id="3.30.710.10">
    <property type="entry name" value="Potassium Channel Kv1.1, Chain A"/>
    <property type="match status" value="1"/>
</dbReference>
<dbReference type="SMART" id="SM00225">
    <property type="entry name" value="BTB"/>
    <property type="match status" value="1"/>
</dbReference>
<proteinExistence type="predicted"/>
<dbReference type="SUPFAM" id="SSF49599">
    <property type="entry name" value="TRAF domain-like"/>
    <property type="match status" value="1"/>
</dbReference>
<dbReference type="CDD" id="cd00121">
    <property type="entry name" value="MATH"/>
    <property type="match status" value="1"/>
</dbReference>
<evidence type="ECO:0000256" key="1">
    <source>
        <dbReference type="ARBA" id="ARBA00004906"/>
    </source>
</evidence>
<dbReference type="InterPro" id="IPR002083">
    <property type="entry name" value="MATH/TRAF_dom"/>
</dbReference>
<dbReference type="InterPro" id="IPR000210">
    <property type="entry name" value="BTB/POZ_dom"/>
</dbReference>
<dbReference type="PANTHER" id="PTHR26379">
    <property type="entry name" value="BTB/POZ AND MATH DOMAIN-CONTAINING PROTEIN 1"/>
    <property type="match status" value="1"/>
</dbReference>
<reference evidence="2" key="1">
    <citation type="submission" date="2015-06" db="UniProtKB">
        <authorList>
            <consortium name="EnsemblPlants"/>
        </authorList>
    </citation>
    <scope>IDENTIFICATION</scope>
</reference>
<name>M8BB63_AEGTA</name>
<sequence length="295" mass="32950">MTCHPHGEHEDDAETEFLSVYLELMSKAVRARAIFDIFLMSREGVPSSLFMKRCVRMYPPGCHSTLWGFRRFVDWKDLEDYCFVKDDGRVTLMWAVVVVNPAPTIPVPPSDMGTHLGSLLLDGAVGTDVSFVVDRGETFRAQRVLLAARSPVFKAELFGLMMEAKASSVVVHDIDPETFKAMLVFMYTDNLTAGDVGTTEMFRSLLVAADRYALDRLKLLCAQKLLDNVSMDILTTMIDFAETYNCPELKNKCVEFAMAEGKFNKFGQSMMNAAAQKHIGCLGYLLAFSLLLSSC</sequence>
<dbReference type="PANTHER" id="PTHR26379:SF446">
    <property type="entry name" value="BTB_POZ AND MATH DOMAIN-CONTAINING PROTEIN 1"/>
    <property type="match status" value="1"/>
</dbReference>
<accession>M8BB63</accession>
<dbReference type="SUPFAM" id="SSF54695">
    <property type="entry name" value="POZ domain"/>
    <property type="match status" value="1"/>
</dbReference>
<dbReference type="Pfam" id="PF00651">
    <property type="entry name" value="BTB"/>
    <property type="match status" value="1"/>
</dbReference>
<organism evidence="2">
    <name type="scientific">Aegilops tauschii</name>
    <name type="common">Tausch's goatgrass</name>
    <name type="synonym">Aegilops squarrosa</name>
    <dbReference type="NCBI Taxonomy" id="37682"/>
    <lineage>
        <taxon>Eukaryota</taxon>
        <taxon>Viridiplantae</taxon>
        <taxon>Streptophyta</taxon>
        <taxon>Embryophyta</taxon>
        <taxon>Tracheophyta</taxon>
        <taxon>Spermatophyta</taxon>
        <taxon>Magnoliopsida</taxon>
        <taxon>Liliopsida</taxon>
        <taxon>Poales</taxon>
        <taxon>Poaceae</taxon>
        <taxon>BOP clade</taxon>
        <taxon>Pooideae</taxon>
        <taxon>Triticodae</taxon>
        <taxon>Triticeae</taxon>
        <taxon>Triticinae</taxon>
        <taxon>Aegilops</taxon>
    </lineage>
</organism>
<dbReference type="ExpressionAtlas" id="M8BB63">
    <property type="expression patterns" value="baseline"/>
</dbReference>
<dbReference type="InterPro" id="IPR011333">
    <property type="entry name" value="SKP1/BTB/POZ_sf"/>
</dbReference>
<dbReference type="EnsemblPlants" id="EMT03983">
    <property type="protein sequence ID" value="EMT03983"/>
    <property type="gene ID" value="F775_12733"/>
</dbReference>
<dbReference type="Gene3D" id="2.60.210.10">
    <property type="entry name" value="Apoptosis, Tumor Necrosis Factor Receptor Associated Protein 2, Chain A"/>
    <property type="match status" value="1"/>
</dbReference>
<dbReference type="OMA" id="FAMEKIF"/>
<dbReference type="InterPro" id="IPR008974">
    <property type="entry name" value="TRAF-like"/>
</dbReference>
<comment type="pathway">
    <text evidence="1">Protein modification; protein ubiquitination.</text>
</comment>
<dbReference type="GO" id="GO:0016567">
    <property type="term" value="P:protein ubiquitination"/>
    <property type="evidence" value="ECO:0007669"/>
    <property type="project" value="InterPro"/>
</dbReference>
<dbReference type="PROSITE" id="PS50097">
    <property type="entry name" value="BTB"/>
    <property type="match status" value="1"/>
</dbReference>
<dbReference type="AlphaFoldDB" id="M8BB63"/>